<dbReference type="Pfam" id="PF00076">
    <property type="entry name" value="RRM_1"/>
    <property type="match status" value="1"/>
</dbReference>
<dbReference type="InterPro" id="IPR035979">
    <property type="entry name" value="RBD_domain_sf"/>
</dbReference>
<dbReference type="PANTHER" id="PTHR23003">
    <property type="entry name" value="RNA RECOGNITION MOTIF RRM DOMAIN CONTAINING PROTEIN"/>
    <property type="match status" value="1"/>
</dbReference>
<sequence length="324" mass="37061">MTTRLIVKNLPSTCTEQQLRKFFEKYGQISDASLKYTKEGKFRGFAFVGFLDESSAANAISKSNQTFFNSKRLTVEECRPFGDANKPRAWSKYAKDSSAFKRAHGQEGFDESEKSDASSEPLAKKRKNDEKLDQFLEAKGFAVEKEVKLSKDKSEEAKKLMAELMEGIEGDTSLSLIFSGLPSSAKGKNVKEWLNPIRVKAMKIARNEDVAAAFVTFNRPPDVRRALQKDGQFLGGFKIGIEKTETPEPEQEIHEEHGEEMESREKEEETVREKILETGRLFIRNLPYATKEDDLQFLFKNMEKYRKCKWLLIRRLEAAKDSPL</sequence>
<reference evidence="6" key="1">
    <citation type="submission" date="2016-11" db="UniProtKB">
        <authorList>
            <consortium name="WormBaseParasite"/>
        </authorList>
    </citation>
    <scope>IDENTIFICATION</scope>
</reference>
<dbReference type="AlphaFoldDB" id="A0A1I7TDK1"/>
<evidence type="ECO:0000256" key="2">
    <source>
        <dbReference type="PROSITE-ProRule" id="PRU00176"/>
    </source>
</evidence>
<dbReference type="STRING" id="1561998.A0A1I7TDK1"/>
<protein>
    <submittedName>
        <fullName evidence="6">RRM domain-containing protein</fullName>
    </submittedName>
</protein>
<dbReference type="InterPro" id="IPR000504">
    <property type="entry name" value="RRM_dom"/>
</dbReference>
<dbReference type="SMART" id="SM00360">
    <property type="entry name" value="RRM"/>
    <property type="match status" value="2"/>
</dbReference>
<feature type="region of interest" description="Disordered" evidence="3">
    <location>
        <begin position="246"/>
        <end position="268"/>
    </location>
</feature>
<dbReference type="SUPFAM" id="SSF54928">
    <property type="entry name" value="RNA-binding domain, RBD"/>
    <property type="match status" value="2"/>
</dbReference>
<dbReference type="GO" id="GO:0003729">
    <property type="term" value="F:mRNA binding"/>
    <property type="evidence" value="ECO:0007669"/>
    <property type="project" value="TreeGrafter"/>
</dbReference>
<feature type="compositionally biased region" description="Basic and acidic residues" evidence="3">
    <location>
        <begin position="104"/>
        <end position="117"/>
    </location>
</feature>
<dbReference type="eggNOG" id="KOG0110">
    <property type="taxonomic scope" value="Eukaryota"/>
</dbReference>
<evidence type="ECO:0000313" key="5">
    <source>
        <dbReference type="Proteomes" id="UP000095282"/>
    </source>
</evidence>
<proteinExistence type="predicted"/>
<keyword evidence="1 2" id="KW-0694">RNA-binding</keyword>
<dbReference type="WBParaSite" id="Csp11.Scaffold585.g4873.t1">
    <property type="protein sequence ID" value="Csp11.Scaffold585.g4873.t1"/>
    <property type="gene ID" value="Csp11.Scaffold585.g4873"/>
</dbReference>
<dbReference type="GO" id="GO:0005737">
    <property type="term" value="C:cytoplasm"/>
    <property type="evidence" value="ECO:0007669"/>
    <property type="project" value="TreeGrafter"/>
</dbReference>
<dbReference type="GO" id="GO:0005634">
    <property type="term" value="C:nucleus"/>
    <property type="evidence" value="ECO:0007669"/>
    <property type="project" value="TreeGrafter"/>
</dbReference>
<dbReference type="PROSITE" id="PS50102">
    <property type="entry name" value="RRM"/>
    <property type="match status" value="1"/>
</dbReference>
<feature type="domain" description="RRM" evidence="4">
    <location>
        <begin position="3"/>
        <end position="80"/>
    </location>
</feature>
<evidence type="ECO:0000259" key="4">
    <source>
        <dbReference type="PROSITE" id="PS50102"/>
    </source>
</evidence>
<dbReference type="Gene3D" id="3.30.70.330">
    <property type="match status" value="3"/>
</dbReference>
<dbReference type="InterPro" id="IPR050374">
    <property type="entry name" value="RRT5_SRSF_SR"/>
</dbReference>
<evidence type="ECO:0000256" key="1">
    <source>
        <dbReference type="ARBA" id="ARBA00022884"/>
    </source>
</evidence>
<evidence type="ECO:0000256" key="3">
    <source>
        <dbReference type="SAM" id="MobiDB-lite"/>
    </source>
</evidence>
<dbReference type="InterPro" id="IPR012677">
    <property type="entry name" value="Nucleotide-bd_a/b_plait_sf"/>
</dbReference>
<name>A0A1I7TDK1_9PELO</name>
<evidence type="ECO:0000313" key="6">
    <source>
        <dbReference type="WBParaSite" id="Csp11.Scaffold585.g4873.t1"/>
    </source>
</evidence>
<keyword evidence="5" id="KW-1185">Reference proteome</keyword>
<organism evidence="5 6">
    <name type="scientific">Caenorhabditis tropicalis</name>
    <dbReference type="NCBI Taxonomy" id="1561998"/>
    <lineage>
        <taxon>Eukaryota</taxon>
        <taxon>Metazoa</taxon>
        <taxon>Ecdysozoa</taxon>
        <taxon>Nematoda</taxon>
        <taxon>Chromadorea</taxon>
        <taxon>Rhabditida</taxon>
        <taxon>Rhabditina</taxon>
        <taxon>Rhabditomorpha</taxon>
        <taxon>Rhabditoidea</taxon>
        <taxon>Rhabditidae</taxon>
        <taxon>Peloderinae</taxon>
        <taxon>Caenorhabditis</taxon>
    </lineage>
</organism>
<dbReference type="Proteomes" id="UP000095282">
    <property type="component" value="Unplaced"/>
</dbReference>
<accession>A0A1I7TDK1</accession>
<feature type="region of interest" description="Disordered" evidence="3">
    <location>
        <begin position="104"/>
        <end position="126"/>
    </location>
</feature>